<dbReference type="InterPro" id="IPR023393">
    <property type="entry name" value="START-like_dom_sf"/>
</dbReference>
<dbReference type="OrthoDB" id="9810827at2"/>
<dbReference type="RefSeq" id="WP_120756136.1">
    <property type="nucleotide sequence ID" value="NZ_JBIBGF010000005.1"/>
</dbReference>
<dbReference type="Proteomes" id="UP000270343">
    <property type="component" value="Unassembled WGS sequence"/>
</dbReference>
<reference evidence="1 2" key="1">
    <citation type="journal article" date="2015" name="Antonie Van Leeuwenhoek">
        <title>Streptomyces klenkii sp. nov., isolated from deep marine sediment.</title>
        <authorList>
            <person name="Veyisoglu A."/>
            <person name="Sahin N."/>
        </authorList>
    </citation>
    <scope>NUCLEOTIDE SEQUENCE [LARGE SCALE GENOMIC DNA]</scope>
    <source>
        <strain evidence="1 2">KCTC 29202</strain>
    </source>
</reference>
<evidence type="ECO:0000313" key="1">
    <source>
        <dbReference type="EMBL" id="RKN71523.1"/>
    </source>
</evidence>
<proteinExistence type="predicted"/>
<dbReference type="SUPFAM" id="SSF55961">
    <property type="entry name" value="Bet v1-like"/>
    <property type="match status" value="1"/>
</dbReference>
<gene>
    <name evidence="1" type="ORF">D7231_16055</name>
</gene>
<name>A0A3B0BE45_9ACTN</name>
<dbReference type="AlphaFoldDB" id="A0A3B0BE45"/>
<dbReference type="Gene3D" id="3.30.530.20">
    <property type="match status" value="1"/>
</dbReference>
<dbReference type="PANTHER" id="PTHR36166:SF1">
    <property type="entry name" value="SRPBCC DOMAIN-CONTAINING PROTEIN"/>
    <property type="match status" value="1"/>
</dbReference>
<protein>
    <submittedName>
        <fullName evidence="1">SRPBCC domain-containing protein</fullName>
    </submittedName>
</protein>
<dbReference type="EMBL" id="RBAM01000006">
    <property type="protein sequence ID" value="RKN71523.1"/>
    <property type="molecule type" value="Genomic_DNA"/>
</dbReference>
<accession>A0A3B0BE45</accession>
<dbReference type="CDD" id="cd07822">
    <property type="entry name" value="SRPBCC_4"/>
    <property type="match status" value="1"/>
</dbReference>
<organism evidence="1 2">
    <name type="scientific">Streptomyces klenkii</name>
    <dbReference type="NCBI Taxonomy" id="1420899"/>
    <lineage>
        <taxon>Bacteria</taxon>
        <taxon>Bacillati</taxon>
        <taxon>Actinomycetota</taxon>
        <taxon>Actinomycetes</taxon>
        <taxon>Kitasatosporales</taxon>
        <taxon>Streptomycetaceae</taxon>
        <taxon>Streptomyces</taxon>
    </lineage>
</organism>
<dbReference type="PANTHER" id="PTHR36166">
    <property type="entry name" value="CHROMOSOME 9, WHOLE GENOME SHOTGUN SEQUENCE"/>
    <property type="match status" value="1"/>
</dbReference>
<comment type="caution">
    <text evidence="1">The sequence shown here is derived from an EMBL/GenBank/DDBJ whole genome shotgun (WGS) entry which is preliminary data.</text>
</comment>
<dbReference type="Pfam" id="PF10604">
    <property type="entry name" value="Polyketide_cyc2"/>
    <property type="match status" value="1"/>
</dbReference>
<dbReference type="InterPro" id="IPR019587">
    <property type="entry name" value="Polyketide_cyclase/dehydratase"/>
</dbReference>
<sequence length="154" mass="17219">MREIATVVDIAATPGHVWRILTDLERYGEWNPFIREASGTVSPGGRLRLRVFPARRRPMTYRPKVRAAAPEEELRWLGRTLLPGLFTGEHRFTLTDLDGNGTRVVQSEKFTGVLVPFLRRSIAACVADFEALNRALKKRAETTAKKCAEAAGSL</sequence>
<keyword evidence="2" id="KW-1185">Reference proteome</keyword>
<evidence type="ECO:0000313" key="2">
    <source>
        <dbReference type="Proteomes" id="UP000270343"/>
    </source>
</evidence>